<comment type="function">
    <text evidence="1">Could be involved in insertion of integral membrane proteins into the membrane.</text>
</comment>
<dbReference type="SMART" id="SM01234">
    <property type="entry name" value="Haemolytic"/>
    <property type="match status" value="1"/>
</dbReference>
<keyword evidence="4" id="KW-1185">Reference proteome</keyword>
<evidence type="ECO:0000256" key="1">
    <source>
        <dbReference type="HAMAP-Rule" id="MF_00386"/>
    </source>
</evidence>
<dbReference type="Pfam" id="PF01809">
    <property type="entry name" value="YidD"/>
    <property type="match status" value="1"/>
</dbReference>
<comment type="similarity">
    <text evidence="1">Belongs to the UPF0161 family.</text>
</comment>
<dbReference type="Proteomes" id="UP001165378">
    <property type="component" value="Unassembled WGS sequence"/>
</dbReference>
<proteinExistence type="inferred from homology"/>
<name>A0AA41PXC9_9ACTN</name>
<reference evidence="3" key="1">
    <citation type="submission" date="2022-01" db="EMBL/GenBank/DDBJ databases">
        <title>Genome-Based Taxonomic Classification of the Phylum Actinobacteria.</title>
        <authorList>
            <person name="Gao Y."/>
        </authorList>
    </citation>
    <scope>NUCLEOTIDE SEQUENCE</scope>
    <source>
        <strain evidence="3">KLBMP 8922</strain>
    </source>
</reference>
<organism evidence="3 4">
    <name type="scientific">Yinghuangia soli</name>
    <dbReference type="NCBI Taxonomy" id="2908204"/>
    <lineage>
        <taxon>Bacteria</taxon>
        <taxon>Bacillati</taxon>
        <taxon>Actinomycetota</taxon>
        <taxon>Actinomycetes</taxon>
        <taxon>Kitasatosporales</taxon>
        <taxon>Streptomycetaceae</taxon>
        <taxon>Yinghuangia</taxon>
    </lineage>
</organism>
<dbReference type="PANTHER" id="PTHR33383">
    <property type="entry name" value="MEMBRANE PROTEIN INSERTION EFFICIENCY FACTOR-RELATED"/>
    <property type="match status" value="1"/>
</dbReference>
<dbReference type="AlphaFoldDB" id="A0AA41PXC9"/>
<accession>A0AA41PXC9</accession>
<feature type="region of interest" description="Disordered" evidence="2">
    <location>
        <begin position="1"/>
        <end position="24"/>
    </location>
</feature>
<comment type="subcellular location">
    <subcellularLocation>
        <location evidence="1">Cell membrane</location>
        <topology evidence="1">Peripheral membrane protein</topology>
        <orientation evidence="1">Cytoplasmic side</orientation>
    </subcellularLocation>
</comment>
<evidence type="ECO:0000256" key="2">
    <source>
        <dbReference type="SAM" id="MobiDB-lite"/>
    </source>
</evidence>
<comment type="caution">
    <text evidence="3">The sequence shown here is derived from an EMBL/GenBank/DDBJ whole genome shotgun (WGS) entry which is preliminary data.</text>
</comment>
<evidence type="ECO:0000313" key="3">
    <source>
        <dbReference type="EMBL" id="MCF2527302.1"/>
    </source>
</evidence>
<gene>
    <name evidence="3" type="primary">yidD</name>
    <name evidence="3" type="ORF">LZ495_08760</name>
</gene>
<keyword evidence="1" id="KW-1003">Cell membrane</keyword>
<dbReference type="PANTHER" id="PTHR33383:SF1">
    <property type="entry name" value="MEMBRANE PROTEIN INSERTION EFFICIENCY FACTOR-RELATED"/>
    <property type="match status" value="1"/>
</dbReference>
<keyword evidence="1" id="KW-0472">Membrane</keyword>
<dbReference type="InterPro" id="IPR002696">
    <property type="entry name" value="Membr_insert_effic_factor_YidD"/>
</dbReference>
<protein>
    <recommendedName>
        <fullName evidence="1">Putative membrane protein insertion efficiency factor</fullName>
    </recommendedName>
</protein>
<dbReference type="HAMAP" id="MF_00386">
    <property type="entry name" value="UPF0161_YidD"/>
    <property type="match status" value="1"/>
</dbReference>
<dbReference type="GO" id="GO:0005886">
    <property type="term" value="C:plasma membrane"/>
    <property type="evidence" value="ECO:0007669"/>
    <property type="project" value="UniProtKB-SubCell"/>
</dbReference>
<dbReference type="RefSeq" id="WP_235051440.1">
    <property type="nucleotide sequence ID" value="NZ_JAKFHA010000003.1"/>
</dbReference>
<sequence length="154" mass="16081">MPSGNPFAGGAGGAGEGEEEQSSDRVLENAIDVADSATDGGDCCGCDVPSCDCLTVLTGQFLGIAGIMLAALFRTGRAGTHGSGLRGRLLHAVHRYRSEISPKHPPCCRYTPTCSTYAVGALERHGAVKGTYLTVRRLRRCNPRHAGGNDPVPK</sequence>
<dbReference type="NCBIfam" id="TIGR00278">
    <property type="entry name" value="membrane protein insertion efficiency factor YidD"/>
    <property type="match status" value="1"/>
</dbReference>
<dbReference type="EMBL" id="JAKFHA010000003">
    <property type="protein sequence ID" value="MCF2527302.1"/>
    <property type="molecule type" value="Genomic_DNA"/>
</dbReference>
<evidence type="ECO:0000313" key="4">
    <source>
        <dbReference type="Proteomes" id="UP001165378"/>
    </source>
</evidence>